<proteinExistence type="predicted"/>
<evidence type="ECO:0000313" key="1">
    <source>
        <dbReference type="EMBL" id="WPU94360.1"/>
    </source>
</evidence>
<keyword evidence="1" id="KW-0067">ATP-binding</keyword>
<dbReference type="Gene3D" id="2.120.10.30">
    <property type="entry name" value="TolB, C-terminal domain"/>
    <property type="match status" value="1"/>
</dbReference>
<dbReference type="EMBL" id="CP139558">
    <property type="protein sequence ID" value="WPU94360.1"/>
    <property type="molecule type" value="Genomic_DNA"/>
</dbReference>
<organism evidence="1 2">
    <name type="scientific">Mucilaginibacter sabulilitoris</name>
    <dbReference type="NCBI Taxonomy" id="1173583"/>
    <lineage>
        <taxon>Bacteria</taxon>
        <taxon>Pseudomonadati</taxon>
        <taxon>Bacteroidota</taxon>
        <taxon>Sphingobacteriia</taxon>
        <taxon>Sphingobacteriales</taxon>
        <taxon>Sphingobacteriaceae</taxon>
        <taxon>Mucilaginibacter</taxon>
    </lineage>
</organism>
<keyword evidence="1" id="KW-0547">Nucleotide-binding</keyword>
<dbReference type="Proteomes" id="UP001324380">
    <property type="component" value="Chromosome"/>
</dbReference>
<dbReference type="RefSeq" id="WP_321563483.1">
    <property type="nucleotide sequence ID" value="NZ_CP139558.1"/>
</dbReference>
<reference evidence="1 2" key="1">
    <citation type="submission" date="2023-11" db="EMBL/GenBank/DDBJ databases">
        <title>Analysis of the Genomes of Mucilaginibacter gossypii cycad 4 and M. sabulilitoris SNA2: microbes with the potential for plant growth promotion.</title>
        <authorList>
            <person name="Hirsch A.M."/>
            <person name="Humm E."/>
            <person name="Rubbi M."/>
            <person name="Del Vecchio G."/>
            <person name="Ha S.M."/>
            <person name="Pellegrini M."/>
            <person name="Gunsalus R.P."/>
        </authorList>
    </citation>
    <scope>NUCLEOTIDE SEQUENCE [LARGE SCALE GENOMIC DNA]</scope>
    <source>
        <strain evidence="1 2">SNA2</strain>
    </source>
</reference>
<dbReference type="SUPFAM" id="SSF63829">
    <property type="entry name" value="Calcium-dependent phosphotriesterase"/>
    <property type="match status" value="1"/>
</dbReference>
<keyword evidence="2" id="KW-1185">Reference proteome</keyword>
<sequence length="299" mass="32489">MMVVRSPFNYNFQINNGKVMKQFFKYILAAVVAIMVQNTLAQTHQLEKLWETDTVVRVPESVLPDLKKGVLFVSEIEGNPNAVDGKGGVAKIGLDGKIINLDFTTGLNAPKGLGHFGNELYAADLSEVVVIDINTGKVKNKIVVDSAKALNDITVNDKGIVYVSDSKTKKIHRIENGKVSTFLTNVGGVNGLKAVGADLYILGGQKFMKSDSQGNLTQVAMLSCGGDGIEPVGNGDFLITCWSGHIYYVTAAGKIETLLDIQEKKVNTADLAYDNVKHILYVPTFWGNKVMAYKLITTK</sequence>
<name>A0ABZ0TT66_9SPHI</name>
<evidence type="ECO:0000313" key="2">
    <source>
        <dbReference type="Proteomes" id="UP001324380"/>
    </source>
</evidence>
<gene>
    <name evidence="1" type="ORF">SNE25_02335</name>
</gene>
<protein>
    <submittedName>
        <fullName evidence="1">ATP-binding protein</fullName>
    </submittedName>
</protein>
<dbReference type="GO" id="GO:0005524">
    <property type="term" value="F:ATP binding"/>
    <property type="evidence" value="ECO:0007669"/>
    <property type="project" value="UniProtKB-KW"/>
</dbReference>
<dbReference type="InterPro" id="IPR011042">
    <property type="entry name" value="6-blade_b-propeller_TolB-like"/>
</dbReference>
<accession>A0ABZ0TT66</accession>